<comment type="similarity">
    <text evidence="2">Belongs to the rad1 family.</text>
</comment>
<name>A0A9W6ZUG2_9STRA</name>
<protein>
    <recommendedName>
        <fullName evidence="8">Cell cycle checkpoint protein RAD1</fullName>
    </recommendedName>
</protein>
<dbReference type="AlphaFoldDB" id="A0A9W6ZUG2"/>
<keyword evidence="5" id="KW-0539">Nucleus</keyword>
<dbReference type="PANTHER" id="PTHR10870:SF0">
    <property type="entry name" value="CELL CYCLE CHECKPOINT PROTEIN RAD1"/>
    <property type="match status" value="1"/>
</dbReference>
<dbReference type="InterPro" id="IPR003021">
    <property type="entry name" value="Rad1_Rec1_Rad17"/>
</dbReference>
<dbReference type="Gene3D" id="3.70.10.10">
    <property type="match status" value="1"/>
</dbReference>
<evidence type="ECO:0000256" key="5">
    <source>
        <dbReference type="ARBA" id="ARBA00023242"/>
    </source>
</evidence>
<dbReference type="Pfam" id="PF02144">
    <property type="entry name" value="Rad1"/>
    <property type="match status" value="1"/>
</dbReference>
<comment type="subcellular location">
    <subcellularLocation>
        <location evidence="1">Nucleus</location>
    </subcellularLocation>
</comment>
<keyword evidence="4" id="KW-0234">DNA repair</keyword>
<dbReference type="EMBL" id="BRXZ01004853">
    <property type="protein sequence ID" value="GMH56155.1"/>
    <property type="molecule type" value="Genomic_DNA"/>
</dbReference>
<dbReference type="OrthoDB" id="337581at2759"/>
<keyword evidence="3" id="KW-0227">DNA damage</keyword>
<dbReference type="GO" id="GO:0000077">
    <property type="term" value="P:DNA damage checkpoint signaling"/>
    <property type="evidence" value="ECO:0007669"/>
    <property type="project" value="InterPro"/>
</dbReference>
<evidence type="ECO:0000256" key="2">
    <source>
        <dbReference type="ARBA" id="ARBA00010991"/>
    </source>
</evidence>
<evidence type="ECO:0000313" key="6">
    <source>
        <dbReference type="EMBL" id="GMH56155.1"/>
    </source>
</evidence>
<evidence type="ECO:0000256" key="3">
    <source>
        <dbReference type="ARBA" id="ARBA00022763"/>
    </source>
</evidence>
<evidence type="ECO:0000256" key="4">
    <source>
        <dbReference type="ARBA" id="ARBA00023204"/>
    </source>
</evidence>
<evidence type="ECO:0000256" key="1">
    <source>
        <dbReference type="ARBA" id="ARBA00004123"/>
    </source>
</evidence>
<evidence type="ECO:0008006" key="8">
    <source>
        <dbReference type="Google" id="ProtNLM"/>
    </source>
</evidence>
<dbReference type="Proteomes" id="UP001165082">
    <property type="component" value="Unassembled WGS sequence"/>
</dbReference>
<reference evidence="6" key="1">
    <citation type="submission" date="2022-07" db="EMBL/GenBank/DDBJ databases">
        <title>Genome analysis of Parmales, a sister group of diatoms, reveals the evolutionary specialization of diatoms from phago-mixotrophs to photoautotrophs.</title>
        <authorList>
            <person name="Ban H."/>
            <person name="Sato S."/>
            <person name="Yoshikawa S."/>
            <person name="Kazumasa Y."/>
            <person name="Nakamura Y."/>
            <person name="Ichinomiya M."/>
            <person name="Saitoh K."/>
            <person name="Sato N."/>
            <person name="Blanc-Mathieu R."/>
            <person name="Endo H."/>
            <person name="Kuwata A."/>
            <person name="Ogata H."/>
        </authorList>
    </citation>
    <scope>NUCLEOTIDE SEQUENCE</scope>
</reference>
<accession>A0A9W6ZUG2</accession>
<keyword evidence="7" id="KW-1185">Reference proteome</keyword>
<gene>
    <name evidence="6" type="ORF">TrRE_jg736</name>
</gene>
<comment type="caution">
    <text evidence="6">The sequence shown here is derived from an EMBL/GenBank/DDBJ whole genome shotgun (WGS) entry which is preliminary data.</text>
</comment>
<organism evidence="6 7">
    <name type="scientific">Triparma retinervis</name>
    <dbReference type="NCBI Taxonomy" id="2557542"/>
    <lineage>
        <taxon>Eukaryota</taxon>
        <taxon>Sar</taxon>
        <taxon>Stramenopiles</taxon>
        <taxon>Ochrophyta</taxon>
        <taxon>Bolidophyceae</taxon>
        <taxon>Parmales</taxon>
        <taxon>Triparmaceae</taxon>
        <taxon>Triparma</taxon>
    </lineage>
</organism>
<evidence type="ECO:0000313" key="7">
    <source>
        <dbReference type="Proteomes" id="UP001165082"/>
    </source>
</evidence>
<sequence>MVYNLLSCLVSPHQTKNNQQFGGKGRDATNESNRDVFVDVYVEDEGITFVEKGLGGTSQASVNIQSFVFQTYKTNLSPAGPSEFRISLTAILQTLPLLSHAAMDTTGLTMSYDLNDGVFKIVLSKEQTSCSVAISASGAVDVDPDPSTSLQSAFMDEPVVARAIVKSKVLLEAVSEVQNVVGASAVDITVSPSSLVLSTTGDAGGCSVELPRSRLIFESLECFPPTSHARSYSLRLFTSGMAGLQYAAETCIQVNRVGVCAVQHQVLDLVGRQCYVDFIVGCREAEEGRSEYG</sequence>
<feature type="non-terminal residue" evidence="6">
    <location>
        <position position="1"/>
    </location>
</feature>
<dbReference type="PANTHER" id="PTHR10870">
    <property type="entry name" value="CELL CYCLE CHECKPOINT PROTEIN RAD1"/>
    <property type="match status" value="1"/>
</dbReference>
<dbReference type="GO" id="GO:0006281">
    <property type="term" value="P:DNA repair"/>
    <property type="evidence" value="ECO:0007669"/>
    <property type="project" value="UniProtKB-KW"/>
</dbReference>
<proteinExistence type="inferred from homology"/>
<dbReference type="GO" id="GO:0030896">
    <property type="term" value="C:checkpoint clamp complex"/>
    <property type="evidence" value="ECO:0007669"/>
    <property type="project" value="TreeGrafter"/>
</dbReference>